<protein>
    <submittedName>
        <fullName evidence="1">Uncharacterized protein</fullName>
    </submittedName>
</protein>
<comment type="caution">
    <text evidence="1">The sequence shown here is derived from an EMBL/GenBank/DDBJ whole genome shotgun (WGS) entry which is preliminary data.</text>
</comment>
<dbReference type="Proteomes" id="UP001597206">
    <property type="component" value="Unassembled WGS sequence"/>
</dbReference>
<proteinExistence type="predicted"/>
<organism evidence="1 2">
    <name type="scientific">Methylophilus flavus</name>
    <dbReference type="NCBI Taxonomy" id="640084"/>
    <lineage>
        <taxon>Bacteria</taxon>
        <taxon>Pseudomonadati</taxon>
        <taxon>Pseudomonadota</taxon>
        <taxon>Betaproteobacteria</taxon>
        <taxon>Nitrosomonadales</taxon>
        <taxon>Methylophilaceae</taxon>
        <taxon>Methylophilus</taxon>
    </lineage>
</organism>
<evidence type="ECO:0000313" key="2">
    <source>
        <dbReference type="Proteomes" id="UP001597206"/>
    </source>
</evidence>
<name>A0ABW3PIU1_9PROT</name>
<gene>
    <name evidence="1" type="ORF">ACFQ2T_12720</name>
</gene>
<dbReference type="RefSeq" id="WP_379035182.1">
    <property type="nucleotide sequence ID" value="NZ_JBHTLN010000002.1"/>
</dbReference>
<evidence type="ECO:0000313" key="1">
    <source>
        <dbReference type="EMBL" id="MFD1123376.1"/>
    </source>
</evidence>
<sequence length="21" mass="2477">MQGNFKSPYYTGDWAELLEAR</sequence>
<accession>A0ABW3PIU1</accession>
<keyword evidence="2" id="KW-1185">Reference proteome</keyword>
<dbReference type="EMBL" id="JBHTLN010000002">
    <property type="protein sequence ID" value="MFD1123376.1"/>
    <property type="molecule type" value="Genomic_DNA"/>
</dbReference>
<reference evidence="2" key="1">
    <citation type="journal article" date="2019" name="Int. J. Syst. Evol. Microbiol.">
        <title>The Global Catalogue of Microorganisms (GCM) 10K type strain sequencing project: providing services to taxonomists for standard genome sequencing and annotation.</title>
        <authorList>
            <consortium name="The Broad Institute Genomics Platform"/>
            <consortium name="The Broad Institute Genome Sequencing Center for Infectious Disease"/>
            <person name="Wu L."/>
            <person name="Ma J."/>
        </authorList>
    </citation>
    <scope>NUCLEOTIDE SEQUENCE [LARGE SCALE GENOMIC DNA]</scope>
    <source>
        <strain evidence="2">CCUG 58411</strain>
    </source>
</reference>